<evidence type="ECO:0000259" key="1">
    <source>
        <dbReference type="PROSITE" id="PS51186"/>
    </source>
</evidence>
<dbReference type="Gene3D" id="3.40.630.30">
    <property type="match status" value="1"/>
</dbReference>
<organism evidence="2">
    <name type="scientific">marine sediment metagenome</name>
    <dbReference type="NCBI Taxonomy" id="412755"/>
    <lineage>
        <taxon>unclassified sequences</taxon>
        <taxon>metagenomes</taxon>
        <taxon>ecological metagenomes</taxon>
    </lineage>
</organism>
<comment type="caution">
    <text evidence="2">The sequence shown here is derived from an EMBL/GenBank/DDBJ whole genome shotgun (WGS) entry which is preliminary data.</text>
</comment>
<dbReference type="CDD" id="cd04301">
    <property type="entry name" value="NAT_SF"/>
    <property type="match status" value="1"/>
</dbReference>
<dbReference type="SUPFAM" id="SSF55729">
    <property type="entry name" value="Acyl-CoA N-acyltransferases (Nat)"/>
    <property type="match status" value="1"/>
</dbReference>
<feature type="domain" description="N-acetyltransferase" evidence="1">
    <location>
        <begin position="4"/>
        <end position="203"/>
    </location>
</feature>
<name>A0A0F9WJJ0_9ZZZZ</name>
<dbReference type="GO" id="GO:0016747">
    <property type="term" value="F:acyltransferase activity, transferring groups other than amino-acyl groups"/>
    <property type="evidence" value="ECO:0007669"/>
    <property type="project" value="InterPro"/>
</dbReference>
<proteinExistence type="predicted"/>
<protein>
    <recommendedName>
        <fullName evidence="1">N-acetyltransferase domain-containing protein</fullName>
    </recommendedName>
</protein>
<dbReference type="Pfam" id="PF00583">
    <property type="entry name" value="Acetyltransf_1"/>
    <property type="match status" value="1"/>
</dbReference>
<sequence length="222" mass="25235">MSKIRIRQTRHDDIPALIALQTRIYPTIPPWNKIDLLTQLEMFPQGQIVAEDESGLLGCASSIMVVWDDWAEEHNWYEITSAGTFDNHNSAGRTLYGVEVFVDPESQGQGVGHLLYEGRRQLCRAMNMKRIIVCGRLPGYQANAAEMSAEYYVRKVIWGDFNDPVLSFQLREGFSYCGVMPDYIPEDVESCGFASLLVWLNPDYESDQPTVIRDGISFQIKT</sequence>
<reference evidence="2" key="1">
    <citation type="journal article" date="2015" name="Nature">
        <title>Complex archaea that bridge the gap between prokaryotes and eukaryotes.</title>
        <authorList>
            <person name="Spang A."/>
            <person name="Saw J.H."/>
            <person name="Jorgensen S.L."/>
            <person name="Zaremba-Niedzwiedzka K."/>
            <person name="Martijn J."/>
            <person name="Lind A.E."/>
            <person name="van Eijk R."/>
            <person name="Schleper C."/>
            <person name="Guy L."/>
            <person name="Ettema T.J."/>
        </authorList>
    </citation>
    <scope>NUCLEOTIDE SEQUENCE</scope>
</reference>
<dbReference type="PROSITE" id="PS51186">
    <property type="entry name" value="GNAT"/>
    <property type="match status" value="1"/>
</dbReference>
<dbReference type="EMBL" id="LAZR01000001">
    <property type="protein sequence ID" value="KKO12733.1"/>
    <property type="molecule type" value="Genomic_DNA"/>
</dbReference>
<dbReference type="AlphaFoldDB" id="A0A0F9WJJ0"/>
<dbReference type="InterPro" id="IPR016181">
    <property type="entry name" value="Acyl_CoA_acyltransferase"/>
</dbReference>
<dbReference type="InterPro" id="IPR000182">
    <property type="entry name" value="GNAT_dom"/>
</dbReference>
<gene>
    <name evidence="2" type="ORF">LCGC14_0007500</name>
</gene>
<accession>A0A0F9WJJ0</accession>
<evidence type="ECO:0000313" key="2">
    <source>
        <dbReference type="EMBL" id="KKO12733.1"/>
    </source>
</evidence>